<dbReference type="InterPro" id="IPR036188">
    <property type="entry name" value="FAD/NAD-bd_sf"/>
</dbReference>
<dbReference type="RefSeq" id="WP_145419674.1">
    <property type="nucleotide sequence ID" value="NZ_CP036526.1"/>
</dbReference>
<dbReference type="OrthoDB" id="6309046at2"/>
<feature type="domain" description="FAD-dependent urate hydroxylase HpyO/Asp monooxygenase CreE-like FAD/NAD(P)-binding" evidence="1">
    <location>
        <begin position="25"/>
        <end position="184"/>
    </location>
</feature>
<dbReference type="AlphaFoldDB" id="A0A517NXU1"/>
<evidence type="ECO:0000259" key="1">
    <source>
        <dbReference type="Pfam" id="PF13454"/>
    </source>
</evidence>
<gene>
    <name evidence="2" type="ORF">K239x_39220</name>
</gene>
<proteinExistence type="predicted"/>
<dbReference type="InterPro" id="IPR038732">
    <property type="entry name" value="HpyO/CreE_NAD-binding"/>
</dbReference>
<dbReference type="EMBL" id="CP036526">
    <property type="protein sequence ID" value="QDT11920.1"/>
    <property type="molecule type" value="Genomic_DNA"/>
</dbReference>
<evidence type="ECO:0000313" key="3">
    <source>
        <dbReference type="Proteomes" id="UP000319817"/>
    </source>
</evidence>
<name>A0A517NXU1_9BACT</name>
<reference evidence="2 3" key="1">
    <citation type="submission" date="2019-02" db="EMBL/GenBank/DDBJ databases">
        <title>Deep-cultivation of Planctomycetes and their phenomic and genomic characterization uncovers novel biology.</title>
        <authorList>
            <person name="Wiegand S."/>
            <person name="Jogler M."/>
            <person name="Boedeker C."/>
            <person name="Pinto D."/>
            <person name="Vollmers J."/>
            <person name="Rivas-Marin E."/>
            <person name="Kohn T."/>
            <person name="Peeters S.H."/>
            <person name="Heuer A."/>
            <person name="Rast P."/>
            <person name="Oberbeckmann S."/>
            <person name="Bunk B."/>
            <person name="Jeske O."/>
            <person name="Meyerdierks A."/>
            <person name="Storesund J.E."/>
            <person name="Kallscheuer N."/>
            <person name="Luecker S."/>
            <person name="Lage O.M."/>
            <person name="Pohl T."/>
            <person name="Merkel B.J."/>
            <person name="Hornburger P."/>
            <person name="Mueller R.-W."/>
            <person name="Bruemmer F."/>
            <person name="Labrenz M."/>
            <person name="Spormann A.M."/>
            <person name="Op den Camp H."/>
            <person name="Overmann J."/>
            <person name="Amann R."/>
            <person name="Jetten M.S.M."/>
            <person name="Mascher T."/>
            <person name="Medema M.H."/>
            <person name="Devos D.P."/>
            <person name="Kaster A.-K."/>
            <person name="Ovreas L."/>
            <person name="Rohde M."/>
            <person name="Galperin M.Y."/>
            <person name="Jogler C."/>
        </authorList>
    </citation>
    <scope>NUCLEOTIDE SEQUENCE [LARGE SCALE GENOMIC DNA]</scope>
    <source>
        <strain evidence="2 3">K23_9</strain>
    </source>
</reference>
<evidence type="ECO:0000313" key="2">
    <source>
        <dbReference type="EMBL" id="QDT11920.1"/>
    </source>
</evidence>
<dbReference type="Proteomes" id="UP000319817">
    <property type="component" value="Chromosome"/>
</dbReference>
<dbReference type="PANTHER" id="PTHR40254">
    <property type="entry name" value="BLR0577 PROTEIN"/>
    <property type="match status" value="1"/>
</dbReference>
<dbReference type="Pfam" id="PF13454">
    <property type="entry name" value="NAD_binding_9"/>
    <property type="match status" value="1"/>
</dbReference>
<protein>
    <recommendedName>
        <fullName evidence="1">FAD-dependent urate hydroxylase HpyO/Asp monooxygenase CreE-like FAD/NAD(P)-binding domain-containing protein</fullName>
    </recommendedName>
</protein>
<dbReference type="PANTHER" id="PTHR40254:SF1">
    <property type="entry name" value="BLR0577 PROTEIN"/>
    <property type="match status" value="1"/>
</dbReference>
<dbReference type="Gene3D" id="3.50.50.60">
    <property type="entry name" value="FAD/NAD(P)-binding domain"/>
    <property type="match status" value="1"/>
</dbReference>
<sequence length="563" mass="61925">MSNVVTNQPTKRTASSAVREKTRIAIIGCGPRGMQCLEALSRKMPAEVLMNVEIQVYEPAEFPGAGSVYDPRQPHELRMNFATQHIDFWKTDPDQKKQRSTSLIGWLAKHYSELAKSDQYIPRSIVGEYLSSCFQTVLGRFAENQVTVVQQQVRSLVPSASRWTVMTEDGHCEVFDQVVLTTGHEGLRASEQLQRTDSSQFVLPTQSQLTHEAIPPQATVLLRGSGLTAIDAVMSLTVGRGGAFTETDDLPRYVSSGEEPLRIDIQSRSGRPGLAKPTAAVEPIFEAFWDKYRSQLVAKMTQHGELHFYRDIWNVVIDAAASFLNHSRSSSMPPINRCEVDVWYRGWSRYGMDGSTACQAMLQSYQVAGGKQPLDIPFALGEAWRKLYPDLTQLISHGGLAEGQWNRFAKIGREMERISFGPPAINVGRMLTLIDQQKLNLGCCREPDSYDRVINAVIAGPHQAKTGGPIAALIQQGVVAVDAATGAVKISGDGMAIGQPLGAETFVTPESTQSVAEPPVHGLAVFGRATEGWVVGNDTLTRTLHQHIERWAESVHVQVMANC</sequence>
<dbReference type="SUPFAM" id="SSF51905">
    <property type="entry name" value="FAD/NAD(P)-binding domain"/>
    <property type="match status" value="1"/>
</dbReference>
<keyword evidence="3" id="KW-1185">Reference proteome</keyword>
<organism evidence="2 3">
    <name type="scientific">Stieleria marina</name>
    <dbReference type="NCBI Taxonomy" id="1930275"/>
    <lineage>
        <taxon>Bacteria</taxon>
        <taxon>Pseudomonadati</taxon>
        <taxon>Planctomycetota</taxon>
        <taxon>Planctomycetia</taxon>
        <taxon>Pirellulales</taxon>
        <taxon>Pirellulaceae</taxon>
        <taxon>Stieleria</taxon>
    </lineage>
</organism>
<accession>A0A517NXU1</accession>
<dbReference type="InterPro" id="IPR052189">
    <property type="entry name" value="L-asp_N-monooxygenase_NS-form"/>
</dbReference>